<reference evidence="1 2" key="1">
    <citation type="journal article" date="2020" name="Genomics">
        <title>Complete, high-quality genomes from long-read metagenomic sequencing of two wolf lichen thalli reveals enigmatic genome architecture.</title>
        <authorList>
            <person name="McKenzie S.K."/>
            <person name="Walston R.F."/>
            <person name="Allen J.L."/>
        </authorList>
    </citation>
    <scope>NUCLEOTIDE SEQUENCE [LARGE SCALE GENOMIC DNA]</scope>
    <source>
        <strain evidence="1">WasteWater2</strain>
    </source>
</reference>
<sequence>MALLLDNARRQVRAVAQWLNLALETSGETQARILYQPLETALIRVAVDLRIFNALSGGQKGSKSLDELASVTKADPALLGTLICVSTSTLTVRS</sequence>
<dbReference type="InterPro" id="IPR036388">
    <property type="entry name" value="WH-like_DNA-bd_sf"/>
</dbReference>
<accession>A0A8H6G1R6</accession>
<keyword evidence="2" id="KW-1185">Reference proteome</keyword>
<name>A0A8H6G1R6_9LECA</name>
<proteinExistence type="predicted"/>
<gene>
    <name evidence="1" type="ORF">HO173_003308</name>
</gene>
<dbReference type="Gene3D" id="1.10.10.10">
    <property type="entry name" value="Winged helix-like DNA-binding domain superfamily/Winged helix DNA-binding domain"/>
    <property type="match status" value="1"/>
</dbReference>
<dbReference type="EMBL" id="JACCJC010000008">
    <property type="protein sequence ID" value="KAF6238801.1"/>
    <property type="molecule type" value="Genomic_DNA"/>
</dbReference>
<evidence type="ECO:0000313" key="2">
    <source>
        <dbReference type="Proteomes" id="UP000578531"/>
    </source>
</evidence>
<organism evidence="1 2">
    <name type="scientific">Letharia columbiana</name>
    <dbReference type="NCBI Taxonomy" id="112416"/>
    <lineage>
        <taxon>Eukaryota</taxon>
        <taxon>Fungi</taxon>
        <taxon>Dikarya</taxon>
        <taxon>Ascomycota</taxon>
        <taxon>Pezizomycotina</taxon>
        <taxon>Lecanoromycetes</taxon>
        <taxon>OSLEUM clade</taxon>
        <taxon>Lecanoromycetidae</taxon>
        <taxon>Lecanorales</taxon>
        <taxon>Lecanorineae</taxon>
        <taxon>Parmeliaceae</taxon>
        <taxon>Letharia</taxon>
    </lineage>
</organism>
<evidence type="ECO:0000313" key="1">
    <source>
        <dbReference type="EMBL" id="KAF6238801.1"/>
    </source>
</evidence>
<dbReference type="OrthoDB" id="2410195at2759"/>
<protein>
    <submittedName>
        <fullName evidence="1">Uncharacterized protein</fullName>
    </submittedName>
</protein>
<dbReference type="Proteomes" id="UP000578531">
    <property type="component" value="Unassembled WGS sequence"/>
</dbReference>
<dbReference type="GeneID" id="59284976"/>
<comment type="caution">
    <text evidence="1">The sequence shown here is derived from an EMBL/GenBank/DDBJ whole genome shotgun (WGS) entry which is preliminary data.</text>
</comment>
<dbReference type="InterPro" id="IPR036390">
    <property type="entry name" value="WH_DNA-bd_sf"/>
</dbReference>
<dbReference type="SUPFAM" id="SSF46785">
    <property type="entry name" value="Winged helix' DNA-binding domain"/>
    <property type="match status" value="1"/>
</dbReference>
<dbReference type="RefSeq" id="XP_037168100.1">
    <property type="nucleotide sequence ID" value="XM_037305235.1"/>
</dbReference>
<dbReference type="AlphaFoldDB" id="A0A8H6G1R6"/>